<dbReference type="OMA" id="MANSHEM"/>
<proteinExistence type="predicted"/>
<gene>
    <name evidence="2" type="ORF">CAEBREN_24916</name>
</gene>
<dbReference type="EMBL" id="GL379998">
    <property type="protein sequence ID" value="EGT41684.1"/>
    <property type="molecule type" value="Genomic_DNA"/>
</dbReference>
<reference evidence="3" key="1">
    <citation type="submission" date="2011-07" db="EMBL/GenBank/DDBJ databases">
        <authorList>
            <consortium name="Caenorhabditis brenneri Sequencing and Analysis Consortium"/>
            <person name="Wilson R.K."/>
        </authorList>
    </citation>
    <scope>NUCLEOTIDE SEQUENCE [LARGE SCALE GENOMIC DNA]</scope>
    <source>
        <strain evidence="3">PB2801</strain>
    </source>
</reference>
<keyword evidence="3" id="KW-1185">Reference proteome</keyword>
<feature type="coiled-coil region" evidence="1">
    <location>
        <begin position="311"/>
        <end position="373"/>
    </location>
</feature>
<accession>G0P0D5</accession>
<sequence length="382" mass="44772">MSINNDNRNSEAIVNSSEMNHIQQLNDERNDLKTQNEQLQAKAALSEAQMSEAQARIQKLETQLKEAKELMMEPSHPLSSSLLLPRVSACMPSSIFSELEKELDQQYESIFERTHQVECESSEVVLIKTYWKSKVAKLEQKLKTQEEVMANSHEMTENMKKEMIEMKKERNACLEENKNLNDAMEKKIKANRNLVEQVTNLTTKHTAEYSTFQKTNETKNNKIMSLERTIEDQAARIKDLQQLEHLSHKNLKLLKKEHEDIIYRKDSELRNSELREEQSLGEIKAYKEQLNETAKTLIFSLSKLDKTQDNYTKSLNENAEHLKEKRELLEENQELLKKSKELLEKNNQLLKEREQAKQLNTLLKKKLLEERENNQKKSENGK</sequence>
<dbReference type="AlphaFoldDB" id="G0P0D5"/>
<organism evidence="3">
    <name type="scientific">Caenorhabditis brenneri</name>
    <name type="common">Nematode worm</name>
    <dbReference type="NCBI Taxonomy" id="135651"/>
    <lineage>
        <taxon>Eukaryota</taxon>
        <taxon>Metazoa</taxon>
        <taxon>Ecdysozoa</taxon>
        <taxon>Nematoda</taxon>
        <taxon>Chromadorea</taxon>
        <taxon>Rhabditida</taxon>
        <taxon>Rhabditina</taxon>
        <taxon>Rhabditomorpha</taxon>
        <taxon>Rhabditoidea</taxon>
        <taxon>Rhabditidae</taxon>
        <taxon>Peloderinae</taxon>
        <taxon>Caenorhabditis</taxon>
    </lineage>
</organism>
<feature type="coiled-coil region" evidence="1">
    <location>
        <begin position="15"/>
        <end position="70"/>
    </location>
</feature>
<dbReference type="InParanoid" id="G0P0D5"/>
<evidence type="ECO:0000256" key="1">
    <source>
        <dbReference type="SAM" id="Coils"/>
    </source>
</evidence>
<dbReference type="HOGENOM" id="CLU_724080_0_0_1"/>
<evidence type="ECO:0000313" key="2">
    <source>
        <dbReference type="EMBL" id="EGT41684.1"/>
    </source>
</evidence>
<dbReference type="Proteomes" id="UP000008068">
    <property type="component" value="Unassembled WGS sequence"/>
</dbReference>
<name>G0P0D5_CAEBE</name>
<feature type="coiled-coil region" evidence="1">
    <location>
        <begin position="135"/>
        <end position="243"/>
    </location>
</feature>
<protein>
    <submittedName>
        <fullName evidence="2">Uncharacterized protein</fullName>
    </submittedName>
</protein>
<keyword evidence="1" id="KW-0175">Coiled coil</keyword>
<evidence type="ECO:0000313" key="3">
    <source>
        <dbReference type="Proteomes" id="UP000008068"/>
    </source>
</evidence>